<accession>R1AX53</accession>
<dbReference type="RefSeq" id="WP_006308817.1">
    <property type="nucleotide sequence ID" value="NZ_ARZA01000066.1"/>
</dbReference>
<dbReference type="GO" id="GO:0046983">
    <property type="term" value="F:protein dimerization activity"/>
    <property type="evidence" value="ECO:0007669"/>
    <property type="project" value="InterPro"/>
</dbReference>
<evidence type="ECO:0000313" key="2">
    <source>
        <dbReference type="Proteomes" id="UP000013378"/>
    </source>
</evidence>
<proteinExistence type="predicted"/>
<dbReference type="SUPFAM" id="SSF140500">
    <property type="entry name" value="BAS1536-like"/>
    <property type="match status" value="1"/>
</dbReference>
<dbReference type="AlphaFoldDB" id="R1AX53"/>
<sequence>MAVKEKTVVLDEKIVLLKDKLNKSIENQSNYDKIYKLSTELDELIVSYYRQKYPVNEKTS</sequence>
<dbReference type="GO" id="GO:0043937">
    <property type="term" value="P:regulation of sporulation"/>
    <property type="evidence" value="ECO:0007669"/>
    <property type="project" value="InterPro"/>
</dbReference>
<dbReference type="Pfam" id="PF09388">
    <property type="entry name" value="SpoOE-like"/>
    <property type="match status" value="1"/>
</dbReference>
<dbReference type="STRING" id="1304284.L21TH_0606"/>
<dbReference type="EMBL" id="ARZA01000066">
    <property type="protein sequence ID" value="EOD01252.1"/>
    <property type="molecule type" value="Genomic_DNA"/>
</dbReference>
<dbReference type="Proteomes" id="UP000013378">
    <property type="component" value="Unassembled WGS sequence"/>
</dbReference>
<comment type="caution">
    <text evidence="1">The sequence shown here is derived from an EMBL/GenBank/DDBJ whole genome shotgun (WGS) entry which is preliminary data.</text>
</comment>
<reference evidence="1 2" key="1">
    <citation type="journal article" date="2015" name="Geomicrobiol. J.">
        <title>Caldisalinibacter kiritimatiensis gen. nov., sp. nov., a moderately thermohalophilic thiosulfate-reducing bacterium from a hypersaline microbial mat.</title>
        <authorList>
            <person name="Ben Hania W."/>
            <person name="Joseph M."/>
            <person name="Fiebig A."/>
            <person name="Bunk B."/>
            <person name="Klenk H.-P."/>
            <person name="Fardeau M.-L."/>
            <person name="Spring S."/>
        </authorList>
    </citation>
    <scope>NUCLEOTIDE SEQUENCE [LARGE SCALE GENOMIC DNA]</scope>
    <source>
        <strain evidence="1 2">L21-TH-D2</strain>
    </source>
</reference>
<evidence type="ECO:0000313" key="1">
    <source>
        <dbReference type="EMBL" id="EOD01252.1"/>
    </source>
</evidence>
<dbReference type="InterPro" id="IPR036638">
    <property type="entry name" value="HLH_DNA-bd_sf"/>
</dbReference>
<dbReference type="InterPro" id="IPR018540">
    <property type="entry name" value="Spo0E-like"/>
</dbReference>
<protein>
    <recommendedName>
        <fullName evidence="3">Spo0E like sporulation regulatory protein</fullName>
    </recommendedName>
</protein>
<evidence type="ECO:0008006" key="3">
    <source>
        <dbReference type="Google" id="ProtNLM"/>
    </source>
</evidence>
<dbReference type="Gene3D" id="4.10.280.10">
    <property type="entry name" value="Helix-loop-helix DNA-binding domain"/>
    <property type="match status" value="1"/>
</dbReference>
<keyword evidence="2" id="KW-1185">Reference proteome</keyword>
<name>R1AX53_9FIRM</name>
<dbReference type="OrthoDB" id="1956812at2"/>
<gene>
    <name evidence="1" type="ORF">L21TH_0606</name>
</gene>
<dbReference type="InterPro" id="IPR037208">
    <property type="entry name" value="Spo0E-like_sf"/>
</dbReference>
<organism evidence="1 2">
    <name type="scientific">Caldisalinibacter kiritimatiensis</name>
    <dbReference type="NCBI Taxonomy" id="1304284"/>
    <lineage>
        <taxon>Bacteria</taxon>
        <taxon>Bacillati</taxon>
        <taxon>Bacillota</taxon>
        <taxon>Tissierellia</taxon>
        <taxon>Tissierellales</taxon>
        <taxon>Thermohalobacteraceae</taxon>
        <taxon>Caldisalinibacter</taxon>
    </lineage>
</organism>